<evidence type="ECO:0000256" key="7">
    <source>
        <dbReference type="ARBA" id="ARBA00022840"/>
    </source>
</evidence>
<evidence type="ECO:0000313" key="14">
    <source>
        <dbReference type="EMBL" id="CEG22861.1"/>
    </source>
</evidence>
<evidence type="ECO:0000256" key="13">
    <source>
        <dbReference type="ARBA" id="ARBA00042156"/>
    </source>
</evidence>
<keyword evidence="8" id="KW-0267">Excision nuclease</keyword>
<dbReference type="PANTHER" id="PTHR43152">
    <property type="entry name" value="UVRABC SYSTEM PROTEIN A"/>
    <property type="match status" value="1"/>
</dbReference>
<sequence length="229" mass="25128">MLRNLYARLPQAKERQLTAKHFSFNTEGGRCEHCQGLGYVFINMHFLPDLEVVCPVCPGKRFNEEVLAVHYQGLSISDILDLSIQESLPLFQGQRKIVSTIELLLEVGLGYLQWEQTLTTLSGGEGQRLKLAKELNKPAKGPTLYILDEPSSGLHPNDVKQLLVLLNKLVDAGHTVIIVEHNTEMIQESDWVIDIGPEGGEAGGDIVATGTPVQIAANPASFTGNFLTV</sequence>
<evidence type="ECO:0000256" key="5">
    <source>
        <dbReference type="ARBA" id="ARBA00022763"/>
    </source>
</evidence>
<dbReference type="GO" id="GO:0003677">
    <property type="term" value="F:DNA binding"/>
    <property type="evidence" value="ECO:0007669"/>
    <property type="project" value="UniProtKB-KW"/>
</dbReference>
<dbReference type="GO" id="GO:0004518">
    <property type="term" value="F:nuclease activity"/>
    <property type="evidence" value="ECO:0007669"/>
    <property type="project" value="UniProtKB-KW"/>
</dbReference>
<keyword evidence="15" id="KW-1185">Reference proteome</keyword>
<organism evidence="14 15">
    <name type="scientific">Planococcus massiliensis</name>
    <dbReference type="NCBI Taxonomy" id="1499687"/>
    <lineage>
        <taxon>Bacteria</taxon>
        <taxon>Bacillati</taxon>
        <taxon>Bacillota</taxon>
        <taxon>Bacilli</taxon>
        <taxon>Bacillales</taxon>
        <taxon>Caryophanaceae</taxon>
        <taxon>Planococcus</taxon>
    </lineage>
</organism>
<dbReference type="SUPFAM" id="SSF52540">
    <property type="entry name" value="P-loop containing nucleoside triphosphate hydrolases"/>
    <property type="match status" value="1"/>
</dbReference>
<keyword evidence="3" id="KW-0677">Repeat</keyword>
<evidence type="ECO:0000256" key="3">
    <source>
        <dbReference type="ARBA" id="ARBA00022737"/>
    </source>
</evidence>
<keyword evidence="5" id="KW-0227">DNA damage</keyword>
<protein>
    <recommendedName>
        <fullName evidence="12">UvrABC system protein A</fullName>
    </recommendedName>
    <alternativeName>
        <fullName evidence="13">Excinuclease ABC subunit A</fullName>
    </alternativeName>
</protein>
<evidence type="ECO:0000256" key="2">
    <source>
        <dbReference type="ARBA" id="ARBA00022490"/>
    </source>
</evidence>
<dbReference type="GO" id="GO:0005524">
    <property type="term" value="F:ATP binding"/>
    <property type="evidence" value="ECO:0007669"/>
    <property type="project" value="UniProtKB-KW"/>
</dbReference>
<dbReference type="Gene3D" id="1.20.1580.10">
    <property type="entry name" value="ABC transporter ATPase like domain"/>
    <property type="match status" value="1"/>
</dbReference>
<comment type="subcellular location">
    <subcellularLocation>
        <location evidence="1">Cytoplasm</location>
    </subcellularLocation>
</comment>
<keyword evidence="7" id="KW-0067">ATP-binding</keyword>
<comment type="similarity">
    <text evidence="11">Belongs to the ABC transporter superfamily. UvrA family.</text>
</comment>
<dbReference type="OrthoDB" id="9809851at2"/>
<dbReference type="EMBL" id="CCXS01000001">
    <property type="protein sequence ID" value="CEG22861.1"/>
    <property type="molecule type" value="Genomic_DNA"/>
</dbReference>
<evidence type="ECO:0000256" key="12">
    <source>
        <dbReference type="ARBA" id="ARBA00039316"/>
    </source>
</evidence>
<reference evidence="14 15" key="1">
    <citation type="submission" date="2014-09" db="EMBL/GenBank/DDBJ databases">
        <authorList>
            <person name="Urmite Genomes Urmite Genomes"/>
        </authorList>
    </citation>
    <scope>NUCLEOTIDE SEQUENCE [LARGE SCALE GENOMIC DNA]</scope>
    <source>
        <strain evidence="14 15">ES2</strain>
    </source>
</reference>
<keyword evidence="2" id="KW-0963">Cytoplasm</keyword>
<evidence type="ECO:0000313" key="15">
    <source>
        <dbReference type="Proteomes" id="UP000043699"/>
    </source>
</evidence>
<dbReference type="InterPro" id="IPR027417">
    <property type="entry name" value="P-loop_NTPase"/>
</dbReference>
<evidence type="ECO:0000256" key="6">
    <source>
        <dbReference type="ARBA" id="ARBA00022769"/>
    </source>
</evidence>
<evidence type="ECO:0000256" key="10">
    <source>
        <dbReference type="ARBA" id="ARBA00023204"/>
    </source>
</evidence>
<dbReference type="Gene3D" id="3.40.50.300">
    <property type="entry name" value="P-loop containing nucleotide triphosphate hydrolases"/>
    <property type="match status" value="1"/>
</dbReference>
<dbReference type="GO" id="GO:0005737">
    <property type="term" value="C:cytoplasm"/>
    <property type="evidence" value="ECO:0007669"/>
    <property type="project" value="UniProtKB-SubCell"/>
</dbReference>
<proteinExistence type="inferred from homology"/>
<dbReference type="GO" id="GO:0006281">
    <property type="term" value="P:DNA repair"/>
    <property type="evidence" value="ECO:0007669"/>
    <property type="project" value="UniProtKB-KW"/>
</dbReference>
<evidence type="ECO:0000256" key="9">
    <source>
        <dbReference type="ARBA" id="ARBA00023125"/>
    </source>
</evidence>
<keyword evidence="4" id="KW-0547">Nucleotide-binding</keyword>
<dbReference type="Proteomes" id="UP000043699">
    <property type="component" value="Unassembled WGS sequence"/>
</dbReference>
<evidence type="ECO:0000256" key="8">
    <source>
        <dbReference type="ARBA" id="ARBA00022881"/>
    </source>
</evidence>
<dbReference type="STRING" id="1499687.BN1080_01796"/>
<keyword evidence="6" id="KW-0228">DNA excision</keyword>
<evidence type="ECO:0000256" key="1">
    <source>
        <dbReference type="ARBA" id="ARBA00004496"/>
    </source>
</evidence>
<dbReference type="PANTHER" id="PTHR43152:SF3">
    <property type="entry name" value="UVRABC SYSTEM PROTEIN A"/>
    <property type="match status" value="1"/>
</dbReference>
<evidence type="ECO:0000256" key="11">
    <source>
        <dbReference type="ARBA" id="ARBA00038000"/>
    </source>
</evidence>
<gene>
    <name evidence="14" type="primary">uvrA_2</name>
    <name evidence="14" type="ORF">BN1080_01796</name>
</gene>
<evidence type="ECO:0000256" key="4">
    <source>
        <dbReference type="ARBA" id="ARBA00022741"/>
    </source>
</evidence>
<name>A0A098ENI0_9BACL</name>
<keyword evidence="10" id="KW-0234">DNA repair</keyword>
<accession>A0A098ENI0</accession>
<keyword evidence="9" id="KW-0238">DNA-binding</keyword>
<dbReference type="AlphaFoldDB" id="A0A098ENI0"/>